<organism evidence="1 2">
    <name type="scientific">Candidatus Uhrbacteria bacterium CG10_big_fil_rev_8_21_14_0_10_50_16</name>
    <dbReference type="NCBI Taxonomy" id="1975039"/>
    <lineage>
        <taxon>Bacteria</taxon>
        <taxon>Candidatus Uhriibacteriota</taxon>
    </lineage>
</organism>
<sequence>MQQWLQDIAFQKLTTQQLRWVFKGLLVVTIIDWLMPDALPFVDELGLAWLTYEAWVALKARKNASRDVKGEEI</sequence>
<evidence type="ECO:0000313" key="2">
    <source>
        <dbReference type="Proteomes" id="UP000230084"/>
    </source>
</evidence>
<dbReference type="Proteomes" id="UP000230084">
    <property type="component" value="Unassembled WGS sequence"/>
</dbReference>
<proteinExistence type="predicted"/>
<comment type="caution">
    <text evidence="1">The sequence shown here is derived from an EMBL/GenBank/DDBJ whole genome shotgun (WGS) entry which is preliminary data.</text>
</comment>
<name>A0A2H0RMW3_9BACT</name>
<dbReference type="AlphaFoldDB" id="A0A2H0RMW3"/>
<evidence type="ECO:0000313" key="1">
    <source>
        <dbReference type="EMBL" id="PIR47787.1"/>
    </source>
</evidence>
<protein>
    <submittedName>
        <fullName evidence="1">Uncharacterized protein</fullName>
    </submittedName>
</protein>
<dbReference type="EMBL" id="PCYM01000001">
    <property type="protein sequence ID" value="PIR47787.1"/>
    <property type="molecule type" value="Genomic_DNA"/>
</dbReference>
<gene>
    <name evidence="1" type="ORF">COV06_00065</name>
</gene>
<accession>A0A2H0RMW3</accession>
<reference evidence="1 2" key="1">
    <citation type="submission" date="2017-09" db="EMBL/GenBank/DDBJ databases">
        <title>Depth-based differentiation of microbial function through sediment-hosted aquifers and enrichment of novel symbionts in the deep terrestrial subsurface.</title>
        <authorList>
            <person name="Probst A.J."/>
            <person name="Ladd B."/>
            <person name="Jarett J.K."/>
            <person name="Geller-Mcgrath D.E."/>
            <person name="Sieber C.M."/>
            <person name="Emerson J.B."/>
            <person name="Anantharaman K."/>
            <person name="Thomas B.C."/>
            <person name="Malmstrom R."/>
            <person name="Stieglmeier M."/>
            <person name="Klingl A."/>
            <person name="Woyke T."/>
            <person name="Ryan C.M."/>
            <person name="Banfield J.F."/>
        </authorList>
    </citation>
    <scope>NUCLEOTIDE SEQUENCE [LARGE SCALE GENOMIC DNA]</scope>
    <source>
        <strain evidence="1">CG10_big_fil_rev_8_21_14_0_10_50_16</strain>
    </source>
</reference>